<protein>
    <submittedName>
        <fullName evidence="3">Uncharacterized protein</fullName>
    </submittedName>
</protein>
<evidence type="ECO:0000313" key="4">
    <source>
        <dbReference type="Proteomes" id="UP000265663"/>
    </source>
</evidence>
<feature type="coiled-coil region" evidence="1">
    <location>
        <begin position="413"/>
        <end position="440"/>
    </location>
</feature>
<feature type="region of interest" description="Disordered" evidence="2">
    <location>
        <begin position="645"/>
        <end position="682"/>
    </location>
</feature>
<accession>A0A3M7M812</accession>
<feature type="region of interest" description="Disordered" evidence="2">
    <location>
        <begin position="587"/>
        <end position="632"/>
    </location>
</feature>
<feature type="compositionally biased region" description="Basic and acidic residues" evidence="2">
    <location>
        <begin position="335"/>
        <end position="346"/>
    </location>
</feature>
<evidence type="ECO:0000313" key="3">
    <source>
        <dbReference type="EMBL" id="RMZ70608.1"/>
    </source>
</evidence>
<sequence>MSVHSRSSSTASLFRRLTRRLSVGHKTNISTELKEALALLDLGGVEDLENYFLGIDAFLEPWCVFRDMVLLLYPDQIHKPTTIAKAPGEKGIQRTELLWFYTQYDEGLLRYDARADKDCREYTPNPGSRPHYVIDKSNWGLEEHEKHLYAWMLQALKVGKMKNPWDFDYFKGRSTVSAWENVLVPIIDGVRAMYSPKGKKHYGRLALFIEAMRPSGLAFPAANVEIPASLTSSTAYRIASKPKETGDSGDQRKGITQKQYREIEKDLQKIFPEYGDLLARPTLKSKMQDWLEMQRASFERMRAAKEAIEETENMQHVQAMESFANRKMAKTKSSKQKEEDSGEDELKRSIELAYDQPYMHHYRDKRRMDAYDEMKTEDTELTPWRGGAGGGAGEISRLHLLEPESPPRTSIELPQVREAREELQRRARRLELHEKTMSMESNIVTPWPGPENDRRVSEASSVYTSTTRCSDPFDLANSLPGIGIANTADEAIYSPMDQLSAVPKPLLGKQREEYGASRLPTIHEKKSRVDLRAPSYEGNDWKGEINLKQLEEVRRKNVSALEHTRVAYPPTRLPVPIKPMPYAGNLRAASRPSKEVPEEYRGPDGKAPAAVPWPGTPPPAAVRAKSPQRNLGRIVSKENIRAALRLSTMEDEPPLPLPRTQGPAKWQTYNTNLFPRREGGGE</sequence>
<organism evidence="3 4">
    <name type="scientific">Pyrenophora seminiperda CCB06</name>
    <dbReference type="NCBI Taxonomy" id="1302712"/>
    <lineage>
        <taxon>Eukaryota</taxon>
        <taxon>Fungi</taxon>
        <taxon>Dikarya</taxon>
        <taxon>Ascomycota</taxon>
        <taxon>Pezizomycotina</taxon>
        <taxon>Dothideomycetes</taxon>
        <taxon>Pleosporomycetidae</taxon>
        <taxon>Pleosporales</taxon>
        <taxon>Pleosporineae</taxon>
        <taxon>Pleosporaceae</taxon>
        <taxon>Pyrenophora</taxon>
    </lineage>
</organism>
<reference evidence="3 4" key="1">
    <citation type="journal article" date="2014" name="PLoS ONE">
        <title>De novo Genome Assembly of the Fungal Plant Pathogen Pyrenophora semeniperda.</title>
        <authorList>
            <person name="Soliai M.M."/>
            <person name="Meyer S.E."/>
            <person name="Udall J.A."/>
            <person name="Elzinga D.E."/>
            <person name="Hermansen R.A."/>
            <person name="Bodily P.M."/>
            <person name="Hart A.A."/>
            <person name="Coleman C.E."/>
        </authorList>
    </citation>
    <scope>NUCLEOTIDE SEQUENCE [LARGE SCALE GENOMIC DNA]</scope>
    <source>
        <strain evidence="3 4">CCB06</strain>
        <tissue evidence="3">Mycelium</tissue>
    </source>
</reference>
<dbReference type="AlphaFoldDB" id="A0A3M7M812"/>
<evidence type="ECO:0000256" key="1">
    <source>
        <dbReference type="SAM" id="Coils"/>
    </source>
</evidence>
<feature type="compositionally biased region" description="Basic and acidic residues" evidence="2">
    <location>
        <begin position="241"/>
        <end position="258"/>
    </location>
</feature>
<proteinExistence type="predicted"/>
<gene>
    <name evidence="3" type="ORF">GMOD_00000725</name>
</gene>
<feature type="region of interest" description="Disordered" evidence="2">
    <location>
        <begin position="239"/>
        <end position="258"/>
    </location>
</feature>
<dbReference type="Proteomes" id="UP000265663">
    <property type="component" value="Unassembled WGS sequence"/>
</dbReference>
<evidence type="ECO:0000256" key="2">
    <source>
        <dbReference type="SAM" id="MobiDB-lite"/>
    </source>
</evidence>
<dbReference type="OrthoDB" id="3799259at2759"/>
<keyword evidence="4" id="KW-1185">Reference proteome</keyword>
<feature type="compositionally biased region" description="Basic and acidic residues" evidence="2">
    <location>
        <begin position="592"/>
        <end position="604"/>
    </location>
</feature>
<dbReference type="EMBL" id="KE747824">
    <property type="protein sequence ID" value="RMZ70608.1"/>
    <property type="molecule type" value="Genomic_DNA"/>
</dbReference>
<keyword evidence="1" id="KW-0175">Coiled coil</keyword>
<name>A0A3M7M812_9PLEO</name>
<feature type="region of interest" description="Disordered" evidence="2">
    <location>
        <begin position="326"/>
        <end position="346"/>
    </location>
</feature>